<accession>A0A1D6P0W6</accession>
<dbReference type="EMBL" id="CM000785">
    <property type="protein sequence ID" value="AQL03723.1"/>
    <property type="molecule type" value="Genomic_DNA"/>
</dbReference>
<sequence>MATVIVQEDYMCNQGDMALIESIKNIPYATMDVELLCIGSQVILRKFMGSLFQPDSYLGMRS</sequence>
<organism evidence="1">
    <name type="scientific">Zea mays</name>
    <name type="common">Maize</name>
    <dbReference type="NCBI Taxonomy" id="4577"/>
    <lineage>
        <taxon>Eukaryota</taxon>
        <taxon>Viridiplantae</taxon>
        <taxon>Streptophyta</taxon>
        <taxon>Embryophyta</taxon>
        <taxon>Tracheophyta</taxon>
        <taxon>Spermatophyta</taxon>
        <taxon>Magnoliopsida</taxon>
        <taxon>Liliopsida</taxon>
        <taxon>Poales</taxon>
        <taxon>Poaceae</taxon>
        <taxon>PACMAD clade</taxon>
        <taxon>Panicoideae</taxon>
        <taxon>Andropogonodae</taxon>
        <taxon>Andropogoneae</taxon>
        <taxon>Tripsacinae</taxon>
        <taxon>Zea</taxon>
    </lineage>
</organism>
<name>A0A1D6P0W6_MAIZE</name>
<gene>
    <name evidence="1" type="ORF">ZEAMMB73_Zm00001d046106</name>
</gene>
<protein>
    <submittedName>
        <fullName evidence="1">Uncharacterized protein</fullName>
    </submittedName>
</protein>
<proteinExistence type="predicted"/>
<evidence type="ECO:0000313" key="1">
    <source>
        <dbReference type="EMBL" id="AQL03723.1"/>
    </source>
</evidence>
<dbReference type="AlphaFoldDB" id="A0A1D6P0W6"/>
<reference evidence="1" key="1">
    <citation type="submission" date="2015-12" db="EMBL/GenBank/DDBJ databases">
        <title>Update maize B73 reference genome by single molecule sequencing technologies.</title>
        <authorList>
            <consortium name="Maize Genome Sequencing Project"/>
            <person name="Ware D."/>
        </authorList>
    </citation>
    <scope>NUCLEOTIDE SEQUENCE</scope>
    <source>
        <tissue evidence="1">Seedling</tissue>
    </source>
</reference>
<dbReference type="InParanoid" id="A0A1D6P0W6"/>